<dbReference type="InterPro" id="IPR003661">
    <property type="entry name" value="HisK_dim/P_dom"/>
</dbReference>
<evidence type="ECO:0000256" key="3">
    <source>
        <dbReference type="ARBA" id="ARBA00022553"/>
    </source>
</evidence>
<dbReference type="SUPFAM" id="SSF55874">
    <property type="entry name" value="ATPase domain of HSP90 chaperone/DNA topoisomerase II/histidine kinase"/>
    <property type="match status" value="1"/>
</dbReference>
<dbReference type="SMART" id="SM00091">
    <property type="entry name" value="PAS"/>
    <property type="match status" value="4"/>
</dbReference>
<evidence type="ECO:0000313" key="16">
    <source>
        <dbReference type="Proteomes" id="UP001526426"/>
    </source>
</evidence>
<evidence type="ECO:0000256" key="2">
    <source>
        <dbReference type="ARBA" id="ARBA00012438"/>
    </source>
</evidence>
<feature type="domain" description="PAS" evidence="12">
    <location>
        <begin position="323"/>
        <end position="393"/>
    </location>
</feature>
<dbReference type="PRINTS" id="PR00344">
    <property type="entry name" value="BCTRLSENSOR"/>
</dbReference>
<dbReference type="Gene3D" id="3.30.450.40">
    <property type="match status" value="1"/>
</dbReference>
<feature type="domain" description="CBS" evidence="14">
    <location>
        <begin position="222"/>
        <end position="280"/>
    </location>
</feature>
<feature type="domain" description="PAC" evidence="13">
    <location>
        <begin position="520"/>
        <end position="574"/>
    </location>
</feature>
<keyword evidence="8" id="KW-0129">CBS domain</keyword>
<dbReference type="Pfam" id="PF08447">
    <property type="entry name" value="PAS_3"/>
    <property type="match status" value="1"/>
</dbReference>
<dbReference type="Gene3D" id="3.40.50.2300">
    <property type="match status" value="1"/>
</dbReference>
<dbReference type="SUPFAM" id="SSF55781">
    <property type="entry name" value="GAF domain-like"/>
    <property type="match status" value="1"/>
</dbReference>
<dbReference type="Pfam" id="PF00989">
    <property type="entry name" value="PAS"/>
    <property type="match status" value="1"/>
</dbReference>
<dbReference type="CDD" id="cd00082">
    <property type="entry name" value="HisKA"/>
    <property type="match status" value="1"/>
</dbReference>
<dbReference type="PROSITE" id="PS50112">
    <property type="entry name" value="PAS"/>
    <property type="match status" value="3"/>
</dbReference>
<sequence length="1550" mass="176066">MIVEIMVDDAPEGKTWVDHAPLAIAPNTSLQATIAAMSQRQPPVSYALIVDQGHLQGIITERDIVRCLARPPHPLSGSKITVSDLMTRQLITAELSDLQDLVSTLKILQSHHIRHLPILDRGQLYGIVTLASLRQFLQPLDILRIRQIHEVMTHSVIDAAPHTSLLNIATLMSSHQISCVVIVKTVRRQKHPVKIPVGIVTERDLVQWHNQDLSQVKAKEVMSSPVFALPPDASLWTVHEAMCRRGMRRVVIVGEEGELLGLVTQTSVLEAVNPHDVNDIIASLQAQVEDLQDKNLKLLQERNSRLEVEIRQREEAAAALQASEKRFRATFEVAGVGMALISLEGQLLEVNSKLCELLEEPPEQLLGKHWYELIADEYIPITKQQVQVLMTGEQVPLNGEKRYKTARGEEIWVHTTLSLVQTESGEPDYLIAVVEDIRDRKQREQKLRVFERAIAASPNGIIISDATGGDYPAIYVNPAFESLTGYISSDVLGRNFLFLQDQDTQQAGARQLWQALANARECRVTLRNYRRDGSMFWNDCSIAPVRDQLGKVTHYIGIYSDITRRREALESLTKQLNRTVLLRQITEKIRLSLDVNHIFNTAAEQLGQVLQVDRCLIHTYYPDPLPCLPLVAEYIVGPYESLAGFMVPIEGNAHVQTVLTQDSAVATPNVYMDSLFLGHHDLCQHLEIKSMLVVRTSYNGQPNGLICLHQCCIFREWNDEDIELIESVAASLGIAIAQASLLEQEKQQKLYLDEQNFQLQREIEQRERIEEQLHQTLLRLELVIEASNDGFWDWDFRQQTIYFSPRWKEMLGYLDHELPNTFESWEKVILPEDRVLALRLVEDYNQGKVPRFLMTQRFYHKDGSIVYILSRAIHIKNAAGEVVRMIGSHTDITETIKFQNRLQEQLNQLQEFDRALQQSEIRYRAIIEAIPDLMFRVHRSGIYLDFIAAKNSPKLFDHHRIGRHMMDVVPPEIASRHLQVLNQVLSKREMCIYEQEFALNGQTYQEEVRVTLSGDDEVLFMIRDISDRKRSEKALQAAKEAAEAANLAKSQFLATMSHELRTPLNAILGFSQILHQDSNLHPEQKEYLGIIQQSGEHLLDLINDILDLSKMEAGQISLDIAPFSLHELLDLLHSMFYLKAQTNGLTFTIERPPNLPQSLLGDASKLRQILMNLLSNSCKFTQQGYITLRVKILPSSDPHLIPLQFSVIDTGPGIAPQELNSIFEPFVQTEVGRNSQQGTGLGLPISRRFIELMGGDMEIESRNWRLVSRPEHPPTLVPCPETPPQETCFRFSLVLPVNSALYLSPPETQTIIGLAPHQPSWRILIVEDIAVNRHLLRSILSPLGFEIKEAENGEKAIALWQTWHPHLIWMDIRMPVMDGYEATQQIRLQERQLPPQTQPPVKIIALTASAFEQQRQAVLDAGCDDFLSKPFLKNQILAKMQEHLGVEYSYSSNPLVTSEYNSLEPELAEVQPSSDAWIAQLQQQPQPWLKQFEEAVSIADEEHIFSLIQAIPYPNSALAASLEILVKNFQFEKILEATAQSLKQFDRPSS</sequence>
<feature type="domain" description="CBS" evidence="14">
    <location>
        <begin position="17"/>
        <end position="75"/>
    </location>
</feature>
<dbReference type="Pfam" id="PF01590">
    <property type="entry name" value="GAF"/>
    <property type="match status" value="1"/>
</dbReference>
<feature type="domain" description="Response regulatory" evidence="11">
    <location>
        <begin position="1322"/>
        <end position="1444"/>
    </location>
</feature>
<dbReference type="CDD" id="cd00130">
    <property type="entry name" value="PAS"/>
    <property type="match status" value="3"/>
</dbReference>
<evidence type="ECO:0000256" key="7">
    <source>
        <dbReference type="PROSITE-ProRule" id="PRU00169"/>
    </source>
</evidence>
<accession>A0ABT3L641</accession>
<feature type="domain" description="PAC" evidence="13">
    <location>
        <begin position="852"/>
        <end position="904"/>
    </location>
</feature>
<dbReference type="SUPFAM" id="SSF52172">
    <property type="entry name" value="CheY-like"/>
    <property type="match status" value="1"/>
</dbReference>
<dbReference type="Gene3D" id="3.30.450.20">
    <property type="entry name" value="PAS domain"/>
    <property type="match status" value="4"/>
</dbReference>
<dbReference type="InterPro" id="IPR011006">
    <property type="entry name" value="CheY-like_superfamily"/>
</dbReference>
<proteinExistence type="predicted"/>
<dbReference type="SMART" id="SM00086">
    <property type="entry name" value="PAC"/>
    <property type="match status" value="3"/>
</dbReference>
<feature type="domain" description="Histidine kinase" evidence="10">
    <location>
        <begin position="1055"/>
        <end position="1262"/>
    </location>
</feature>
<feature type="domain" description="PAS" evidence="12">
    <location>
        <begin position="446"/>
        <end position="519"/>
    </location>
</feature>
<dbReference type="NCBIfam" id="TIGR00229">
    <property type="entry name" value="sensory_box"/>
    <property type="match status" value="4"/>
</dbReference>
<dbReference type="InterPro" id="IPR000700">
    <property type="entry name" value="PAS-assoc_C"/>
</dbReference>
<dbReference type="InterPro" id="IPR046342">
    <property type="entry name" value="CBS_dom_sf"/>
</dbReference>
<dbReference type="Proteomes" id="UP001526426">
    <property type="component" value="Unassembled WGS sequence"/>
</dbReference>
<comment type="caution">
    <text evidence="15">The sequence shown here is derived from an EMBL/GenBank/DDBJ whole genome shotgun (WGS) entry which is preliminary data.</text>
</comment>
<dbReference type="SMART" id="SM00388">
    <property type="entry name" value="HisKA"/>
    <property type="match status" value="1"/>
</dbReference>
<dbReference type="EC" id="2.7.13.3" evidence="2"/>
<dbReference type="SMART" id="SM00116">
    <property type="entry name" value="CBS"/>
    <property type="match status" value="4"/>
</dbReference>
<dbReference type="EMBL" id="JAIHOM010000052">
    <property type="protein sequence ID" value="MCW6036968.1"/>
    <property type="molecule type" value="Genomic_DNA"/>
</dbReference>
<dbReference type="SMART" id="SM00065">
    <property type="entry name" value="GAF"/>
    <property type="match status" value="1"/>
</dbReference>
<feature type="domain" description="CBS" evidence="14">
    <location>
        <begin position="152"/>
        <end position="216"/>
    </location>
</feature>
<comment type="catalytic activity">
    <reaction evidence="1">
        <text>ATP + protein L-histidine = ADP + protein N-phospho-L-histidine.</text>
        <dbReference type="EC" id="2.7.13.3"/>
    </reaction>
</comment>
<evidence type="ECO:0000256" key="4">
    <source>
        <dbReference type="ARBA" id="ARBA00022679"/>
    </source>
</evidence>
<dbReference type="CDD" id="cd17774">
    <property type="entry name" value="CBS_two-component_sensor_histidine_kinase_repeat2"/>
    <property type="match status" value="1"/>
</dbReference>
<dbReference type="SMART" id="SM00387">
    <property type="entry name" value="HATPase_c"/>
    <property type="match status" value="1"/>
</dbReference>
<keyword evidence="5" id="KW-0418">Kinase</keyword>
<evidence type="ECO:0000313" key="15">
    <source>
        <dbReference type="EMBL" id="MCW6036968.1"/>
    </source>
</evidence>
<dbReference type="InterPro" id="IPR013767">
    <property type="entry name" value="PAS_fold"/>
</dbReference>
<evidence type="ECO:0000256" key="5">
    <source>
        <dbReference type="ARBA" id="ARBA00022777"/>
    </source>
</evidence>
<name>A0ABT3L641_9CYAN</name>
<dbReference type="CDD" id="cd16922">
    <property type="entry name" value="HATPase_EvgS-ArcB-TorS-like"/>
    <property type="match status" value="1"/>
</dbReference>
<feature type="domain" description="CBS" evidence="14">
    <location>
        <begin position="86"/>
        <end position="145"/>
    </location>
</feature>
<dbReference type="Gene3D" id="3.10.580.10">
    <property type="entry name" value="CBS-domain"/>
    <property type="match status" value="2"/>
</dbReference>
<keyword evidence="16" id="KW-1185">Reference proteome</keyword>
<dbReference type="PROSITE" id="PS50110">
    <property type="entry name" value="RESPONSE_REGULATORY"/>
    <property type="match status" value="1"/>
</dbReference>
<dbReference type="SUPFAM" id="SSF47384">
    <property type="entry name" value="Homodimeric domain of signal transducing histidine kinase"/>
    <property type="match status" value="1"/>
</dbReference>
<dbReference type="InterPro" id="IPR003594">
    <property type="entry name" value="HATPase_dom"/>
</dbReference>
<keyword evidence="9" id="KW-0175">Coiled coil</keyword>
<gene>
    <name evidence="15" type="ORF">K4A83_11930</name>
</gene>
<dbReference type="InterPro" id="IPR004358">
    <property type="entry name" value="Sig_transdc_His_kin-like_C"/>
</dbReference>
<feature type="coiled-coil region" evidence="9">
    <location>
        <begin position="281"/>
        <end position="326"/>
    </location>
</feature>
<reference evidence="15 16" key="1">
    <citation type="submission" date="2021-08" db="EMBL/GenBank/DDBJ databases">
        <title>Draft genome sequence of Spirulina subsalsa with high tolerance to salinity and hype-accumulation of phycocyanin.</title>
        <authorList>
            <person name="Pei H."/>
            <person name="Jiang L."/>
        </authorList>
    </citation>
    <scope>NUCLEOTIDE SEQUENCE [LARGE SCALE GENOMIC DNA]</scope>
    <source>
        <strain evidence="15 16">FACHB-351</strain>
    </source>
</reference>
<keyword evidence="6" id="KW-0902">Two-component regulatory system</keyword>
<dbReference type="Pfam" id="PF13426">
    <property type="entry name" value="PAS_9"/>
    <property type="match status" value="1"/>
</dbReference>
<dbReference type="RefSeq" id="WP_265264797.1">
    <property type="nucleotide sequence ID" value="NZ_JAIHOM010000052.1"/>
</dbReference>
<dbReference type="InterPro" id="IPR005467">
    <property type="entry name" value="His_kinase_dom"/>
</dbReference>
<dbReference type="InterPro" id="IPR003018">
    <property type="entry name" value="GAF"/>
</dbReference>
<dbReference type="SUPFAM" id="SSF55785">
    <property type="entry name" value="PYP-like sensor domain (PAS domain)"/>
    <property type="match status" value="4"/>
</dbReference>
<feature type="coiled-coil region" evidence="9">
    <location>
        <begin position="752"/>
        <end position="779"/>
    </location>
</feature>
<dbReference type="CDD" id="cd17546">
    <property type="entry name" value="REC_hyHK_CKI1_RcsC-like"/>
    <property type="match status" value="1"/>
</dbReference>
<dbReference type="SUPFAM" id="SSF54631">
    <property type="entry name" value="CBS-domain pair"/>
    <property type="match status" value="2"/>
</dbReference>
<dbReference type="Pfam" id="PF00571">
    <property type="entry name" value="CBS"/>
    <property type="match status" value="4"/>
</dbReference>
<evidence type="ECO:0000256" key="1">
    <source>
        <dbReference type="ARBA" id="ARBA00000085"/>
    </source>
</evidence>
<protein>
    <recommendedName>
        <fullName evidence="2">histidine kinase</fullName>
        <ecNumber evidence="2">2.7.13.3</ecNumber>
    </recommendedName>
</protein>
<feature type="domain" description="PAS" evidence="12">
    <location>
        <begin position="776"/>
        <end position="848"/>
    </location>
</feature>
<organism evidence="15 16">
    <name type="scientific">Spirulina subsalsa FACHB-351</name>
    <dbReference type="NCBI Taxonomy" id="234711"/>
    <lineage>
        <taxon>Bacteria</taxon>
        <taxon>Bacillati</taxon>
        <taxon>Cyanobacteriota</taxon>
        <taxon>Cyanophyceae</taxon>
        <taxon>Spirulinales</taxon>
        <taxon>Spirulinaceae</taxon>
        <taxon>Spirulina</taxon>
    </lineage>
</organism>
<dbReference type="PROSITE" id="PS51371">
    <property type="entry name" value="CBS"/>
    <property type="match status" value="4"/>
</dbReference>
<dbReference type="InterPro" id="IPR000014">
    <property type="entry name" value="PAS"/>
</dbReference>
<dbReference type="Gene3D" id="1.10.287.130">
    <property type="match status" value="1"/>
</dbReference>
<dbReference type="PROSITE" id="PS50113">
    <property type="entry name" value="PAC"/>
    <property type="match status" value="3"/>
</dbReference>
<keyword evidence="4" id="KW-0808">Transferase</keyword>
<dbReference type="Gene3D" id="3.30.565.10">
    <property type="entry name" value="Histidine kinase-like ATPase, C-terminal domain"/>
    <property type="match status" value="1"/>
</dbReference>
<dbReference type="PANTHER" id="PTHR43047">
    <property type="entry name" value="TWO-COMPONENT HISTIDINE PROTEIN KINASE"/>
    <property type="match status" value="1"/>
</dbReference>
<evidence type="ECO:0000256" key="8">
    <source>
        <dbReference type="PROSITE-ProRule" id="PRU00703"/>
    </source>
</evidence>
<dbReference type="InterPro" id="IPR001610">
    <property type="entry name" value="PAC"/>
</dbReference>
<dbReference type="Pfam" id="PF00512">
    <property type="entry name" value="HisKA"/>
    <property type="match status" value="1"/>
</dbReference>
<dbReference type="InterPro" id="IPR036890">
    <property type="entry name" value="HATPase_C_sf"/>
</dbReference>
<dbReference type="InterPro" id="IPR029016">
    <property type="entry name" value="GAF-like_dom_sf"/>
</dbReference>
<evidence type="ECO:0000259" key="10">
    <source>
        <dbReference type="PROSITE" id="PS50109"/>
    </source>
</evidence>
<dbReference type="PROSITE" id="PS50109">
    <property type="entry name" value="HIS_KIN"/>
    <property type="match status" value="1"/>
</dbReference>
<feature type="domain" description="PAC" evidence="13">
    <location>
        <begin position="397"/>
        <end position="449"/>
    </location>
</feature>
<evidence type="ECO:0000259" key="11">
    <source>
        <dbReference type="PROSITE" id="PS50110"/>
    </source>
</evidence>
<dbReference type="SMART" id="SM00448">
    <property type="entry name" value="REC"/>
    <property type="match status" value="1"/>
</dbReference>
<dbReference type="InterPro" id="IPR001789">
    <property type="entry name" value="Sig_transdc_resp-reg_receiver"/>
</dbReference>
<dbReference type="Pfam" id="PF00072">
    <property type="entry name" value="Response_reg"/>
    <property type="match status" value="1"/>
</dbReference>
<evidence type="ECO:0000259" key="12">
    <source>
        <dbReference type="PROSITE" id="PS50112"/>
    </source>
</evidence>
<keyword evidence="3 7" id="KW-0597">Phosphoprotein</keyword>
<dbReference type="InterPro" id="IPR035965">
    <property type="entry name" value="PAS-like_dom_sf"/>
</dbReference>
<evidence type="ECO:0000259" key="14">
    <source>
        <dbReference type="PROSITE" id="PS51371"/>
    </source>
</evidence>
<feature type="modified residue" description="4-aspartylphosphate" evidence="7">
    <location>
        <position position="1371"/>
    </location>
</feature>
<dbReference type="InterPro" id="IPR000644">
    <property type="entry name" value="CBS_dom"/>
</dbReference>
<evidence type="ECO:0000256" key="6">
    <source>
        <dbReference type="ARBA" id="ARBA00023012"/>
    </source>
</evidence>
<evidence type="ECO:0000259" key="13">
    <source>
        <dbReference type="PROSITE" id="PS50113"/>
    </source>
</evidence>
<dbReference type="Pfam" id="PF02518">
    <property type="entry name" value="HATPase_c"/>
    <property type="match status" value="1"/>
</dbReference>
<dbReference type="InterPro" id="IPR036097">
    <property type="entry name" value="HisK_dim/P_sf"/>
</dbReference>
<evidence type="ECO:0000256" key="9">
    <source>
        <dbReference type="SAM" id="Coils"/>
    </source>
</evidence>
<dbReference type="InterPro" id="IPR013655">
    <property type="entry name" value="PAS_fold_3"/>
</dbReference>